<reference evidence="2 3" key="1">
    <citation type="submission" date="2024-03" db="EMBL/GenBank/DDBJ databases">
        <title>Two novel species of the genus Flavobacterium exhibiting potentially degradation of complex polysaccharides.</title>
        <authorList>
            <person name="Lian X."/>
        </authorList>
    </citation>
    <scope>NUCLEOTIDE SEQUENCE [LARGE SCALE GENOMIC DNA]</scope>
    <source>
        <strain evidence="3">j3</strain>
    </source>
</reference>
<dbReference type="RefSeq" id="WP_342696969.1">
    <property type="nucleotide sequence ID" value="NZ_JBCGDO010000026.1"/>
</dbReference>
<proteinExistence type="predicted"/>
<dbReference type="Proteomes" id="UP001460072">
    <property type="component" value="Unassembled WGS sequence"/>
</dbReference>
<keyword evidence="3" id="KW-1185">Reference proteome</keyword>
<gene>
    <name evidence="2" type="ORF">WFZ85_14300</name>
</gene>
<evidence type="ECO:0000256" key="1">
    <source>
        <dbReference type="SAM" id="SignalP"/>
    </source>
</evidence>
<evidence type="ECO:0000313" key="2">
    <source>
        <dbReference type="EMBL" id="MEM0543792.1"/>
    </source>
</evidence>
<comment type="caution">
    <text evidence="2">The sequence shown here is derived from an EMBL/GenBank/DDBJ whole genome shotgun (WGS) entry which is preliminary data.</text>
</comment>
<protein>
    <submittedName>
        <fullName evidence="2">Uncharacterized protein</fullName>
    </submittedName>
</protein>
<accession>A0ABU9N7X6</accession>
<evidence type="ECO:0000313" key="3">
    <source>
        <dbReference type="Proteomes" id="UP001460072"/>
    </source>
</evidence>
<organism evidence="2 3">
    <name type="scientific">Flavobacterium aureirubrum</name>
    <dbReference type="NCBI Taxonomy" id="3133147"/>
    <lineage>
        <taxon>Bacteria</taxon>
        <taxon>Pseudomonadati</taxon>
        <taxon>Bacteroidota</taxon>
        <taxon>Flavobacteriia</taxon>
        <taxon>Flavobacteriales</taxon>
        <taxon>Flavobacteriaceae</taxon>
        <taxon>Flavobacterium</taxon>
    </lineage>
</organism>
<keyword evidence="1" id="KW-0732">Signal</keyword>
<sequence>MKRVILIIGVVLTSLAANAQNTVQSPPKNEKKEYSFLWGIFKSKNYPKSKSIVFEVEKPEFSTSLPEPAVDSTKQERKSILWGAIQWTEKKKNNQPLKSQGNER</sequence>
<feature type="signal peptide" evidence="1">
    <location>
        <begin position="1"/>
        <end position="19"/>
    </location>
</feature>
<name>A0ABU9N7X6_9FLAO</name>
<feature type="chain" id="PRO_5045963362" evidence="1">
    <location>
        <begin position="20"/>
        <end position="104"/>
    </location>
</feature>
<dbReference type="EMBL" id="JBCGDO010000026">
    <property type="protein sequence ID" value="MEM0543792.1"/>
    <property type="molecule type" value="Genomic_DNA"/>
</dbReference>